<sequence>MLLNRHPQNPIISPNPNNSWETFATFNGTVIKRNELFYMFYRSMGDETSVLNSEFRMSTIAKATGRDGISFENHELFIKPEESWERYGCEDPRVVEIEGTYYIFYTALSIYPPNENGIKVAVAISSDLNSISEKHLVTPFNAKAMTLFPEKINGLFTAILTVNTDKPPSQIAIAQFEHISTLWDVHFWEQWYENLDEHIVNLRRVNSDQVELGAPPLKTFQGWILIYSYIKYYLSPDIQKEFRIESVLLDLTNPQKIIGRIENPLLKPEAEYELHGQIENIVFPSGAIIENNELRVYYGAADRYCALASIDMPAFMTHFEINTPSTLKCRKFQNNPLLEPIQEHSWESKAVFNPAAIEIENIVYIVYRTTGSDNLSHLGLAVSQDGVCIDERLTSSIYPHRSVYELPLINGSTAGTEDPRITRIGEILYMLYTAFDGRLPRLAMTSITVQDFLKRKWEAWSEPKIISPPNIADKDGTLFPEKIQGKYVFLHRVEPNIVIDMVDDLEFEEKSHLGVMKIITPRQGSWDGVKIGINDPPIKTKDGWLIIYHGISKIDRHYRIGALLLDIVDVTKVLARTPYPILEPEALYERDGVVNNVVFPCGHVLKGDELYLYYGGADKVLCGAKISISDLLSYLNKSREKKILAVSEHLGYFINWFQSARKIQAQEK</sequence>
<keyword evidence="2" id="KW-0808">Transferase</keyword>
<dbReference type="CDD" id="cd18614">
    <property type="entry name" value="GH130"/>
    <property type="match status" value="1"/>
</dbReference>
<keyword evidence="1" id="KW-0328">Glycosyltransferase</keyword>
<name>A0A2M8EWR6_9BACT</name>
<dbReference type="GO" id="GO:0016757">
    <property type="term" value="F:glycosyltransferase activity"/>
    <property type="evidence" value="ECO:0007669"/>
    <property type="project" value="UniProtKB-KW"/>
</dbReference>
<dbReference type="InterPro" id="IPR007184">
    <property type="entry name" value="Mannoside_phosphorylase"/>
</dbReference>
<evidence type="ECO:0008006" key="6">
    <source>
        <dbReference type="Google" id="ProtNLM"/>
    </source>
</evidence>
<evidence type="ECO:0000256" key="2">
    <source>
        <dbReference type="ARBA" id="ARBA00022679"/>
    </source>
</evidence>
<evidence type="ECO:0000256" key="3">
    <source>
        <dbReference type="ARBA" id="ARBA00024356"/>
    </source>
</evidence>
<dbReference type="Gene3D" id="2.115.10.20">
    <property type="entry name" value="Glycosyl hydrolase domain, family 43"/>
    <property type="match status" value="2"/>
</dbReference>
<accession>A0A2M8EWR6</accession>
<dbReference type="PANTHER" id="PTHR34106:SF5">
    <property type="entry name" value="GLYCOSIDASE"/>
    <property type="match status" value="1"/>
</dbReference>
<evidence type="ECO:0000313" key="5">
    <source>
        <dbReference type="Proteomes" id="UP000231383"/>
    </source>
</evidence>
<proteinExistence type="inferred from homology"/>
<comment type="similarity">
    <text evidence="3">Belongs to the glycosyl hydrolase 130 family.</text>
</comment>
<dbReference type="AlphaFoldDB" id="A0A2M8EWR6"/>
<dbReference type="CDD" id="cd18611">
    <property type="entry name" value="GH130"/>
    <property type="match status" value="1"/>
</dbReference>
<dbReference type="SUPFAM" id="SSF75005">
    <property type="entry name" value="Arabinanase/levansucrase/invertase"/>
    <property type="match status" value="2"/>
</dbReference>
<evidence type="ECO:0000256" key="1">
    <source>
        <dbReference type="ARBA" id="ARBA00022676"/>
    </source>
</evidence>
<protein>
    <recommendedName>
        <fullName evidence="6">Glycosidase</fullName>
    </recommendedName>
</protein>
<dbReference type="Proteomes" id="UP000231383">
    <property type="component" value="Unassembled WGS sequence"/>
</dbReference>
<dbReference type="PANTHER" id="PTHR34106">
    <property type="entry name" value="GLYCOSIDASE"/>
    <property type="match status" value="1"/>
</dbReference>
<evidence type="ECO:0000313" key="4">
    <source>
        <dbReference type="EMBL" id="PJC30312.1"/>
    </source>
</evidence>
<dbReference type="Pfam" id="PF04041">
    <property type="entry name" value="Glyco_hydro_130"/>
    <property type="match status" value="2"/>
</dbReference>
<comment type="caution">
    <text evidence="4">The sequence shown here is derived from an EMBL/GenBank/DDBJ whole genome shotgun (WGS) entry which is preliminary data.</text>
</comment>
<reference evidence="5" key="1">
    <citation type="submission" date="2017-09" db="EMBL/GenBank/DDBJ databases">
        <title>Depth-based differentiation of microbial function through sediment-hosted aquifers and enrichment of novel symbionts in the deep terrestrial subsurface.</title>
        <authorList>
            <person name="Probst A.J."/>
            <person name="Ladd B."/>
            <person name="Jarett J.K."/>
            <person name="Geller-Mcgrath D.E."/>
            <person name="Sieber C.M.K."/>
            <person name="Emerson J.B."/>
            <person name="Anantharaman K."/>
            <person name="Thomas B.C."/>
            <person name="Malmstrom R."/>
            <person name="Stieglmeier M."/>
            <person name="Klingl A."/>
            <person name="Woyke T."/>
            <person name="Ryan C.M."/>
            <person name="Banfield J.F."/>
        </authorList>
    </citation>
    <scope>NUCLEOTIDE SEQUENCE [LARGE SCALE GENOMIC DNA]</scope>
</reference>
<gene>
    <name evidence="4" type="ORF">CO051_06350</name>
</gene>
<organism evidence="4 5">
    <name type="scientific">Candidatus Roizmanbacteria bacterium CG_4_9_14_0_2_um_filter_39_13</name>
    <dbReference type="NCBI Taxonomy" id="1974839"/>
    <lineage>
        <taxon>Bacteria</taxon>
        <taxon>Candidatus Roizmaniibacteriota</taxon>
    </lineage>
</organism>
<dbReference type="InterPro" id="IPR023296">
    <property type="entry name" value="Glyco_hydro_beta-prop_sf"/>
</dbReference>
<dbReference type="EMBL" id="PFSC01000161">
    <property type="protein sequence ID" value="PJC30312.1"/>
    <property type="molecule type" value="Genomic_DNA"/>
</dbReference>